<evidence type="ECO:0000313" key="2">
    <source>
        <dbReference type="Proteomes" id="UP000006201"/>
    </source>
</evidence>
<gene>
    <name evidence="1" type="ORF">PTD2_13234</name>
</gene>
<proteinExistence type="predicted"/>
<sequence>MIIWELRGKKSPATGPLKQSLIG</sequence>
<protein>
    <submittedName>
        <fullName evidence="1">Uncharacterized protein</fullName>
    </submittedName>
</protein>
<accession>A4C731</accession>
<dbReference type="EMBL" id="AAOH01000002">
    <property type="protein sequence ID" value="EAR29785.1"/>
    <property type="molecule type" value="Genomic_DNA"/>
</dbReference>
<dbReference type="HOGENOM" id="CLU_3423053_0_0_6"/>
<comment type="caution">
    <text evidence="1">The sequence shown here is derived from an EMBL/GenBank/DDBJ whole genome shotgun (WGS) entry which is preliminary data.</text>
</comment>
<organism evidence="1 2">
    <name type="scientific">Pseudoalteromonas tunicata D2</name>
    <dbReference type="NCBI Taxonomy" id="87626"/>
    <lineage>
        <taxon>Bacteria</taxon>
        <taxon>Pseudomonadati</taxon>
        <taxon>Pseudomonadota</taxon>
        <taxon>Gammaproteobacteria</taxon>
        <taxon>Alteromonadales</taxon>
        <taxon>Pseudoalteromonadaceae</taxon>
        <taxon>Pseudoalteromonas</taxon>
    </lineage>
</organism>
<dbReference type="AlphaFoldDB" id="A4C731"/>
<dbReference type="Proteomes" id="UP000006201">
    <property type="component" value="Unassembled WGS sequence"/>
</dbReference>
<keyword evidence="2" id="KW-1185">Reference proteome</keyword>
<evidence type="ECO:0000313" key="1">
    <source>
        <dbReference type="EMBL" id="EAR29785.1"/>
    </source>
</evidence>
<reference evidence="1 2" key="1">
    <citation type="submission" date="2006-02" db="EMBL/GenBank/DDBJ databases">
        <authorList>
            <person name="Moran M.A."/>
            <person name="Kjelleberg S."/>
            <person name="Egan S."/>
            <person name="Saunders N."/>
            <person name="Thomas T."/>
            <person name="Ferriera S."/>
            <person name="Johnson J."/>
            <person name="Kravitz S."/>
            <person name="Halpern A."/>
            <person name="Remington K."/>
            <person name="Beeson K."/>
            <person name="Tran B."/>
            <person name="Rogers Y.-H."/>
            <person name="Friedman R."/>
            <person name="Venter J.C."/>
        </authorList>
    </citation>
    <scope>NUCLEOTIDE SEQUENCE [LARGE SCALE GENOMIC DNA]</scope>
    <source>
        <strain evidence="1 2">D2</strain>
    </source>
</reference>
<name>A4C731_9GAMM</name>